<dbReference type="PANTHER" id="PTHR45835:SF99">
    <property type="entry name" value="CHROMO DOMAIN-CONTAINING PROTEIN-RELATED"/>
    <property type="match status" value="1"/>
</dbReference>
<evidence type="ECO:0000313" key="1">
    <source>
        <dbReference type="EMBL" id="GJS90892.1"/>
    </source>
</evidence>
<dbReference type="InterPro" id="IPR036397">
    <property type="entry name" value="RNaseH_sf"/>
</dbReference>
<keyword evidence="1" id="KW-0695">RNA-directed DNA polymerase</keyword>
<keyword evidence="1" id="KW-0548">Nucleotidyltransferase</keyword>
<gene>
    <name evidence="1" type="ORF">Tco_0773528</name>
</gene>
<dbReference type="Gene3D" id="3.30.420.10">
    <property type="entry name" value="Ribonuclease H-like superfamily/Ribonuclease H"/>
    <property type="match status" value="1"/>
</dbReference>
<sequence>MIVCHKKVVRISLEGDEILQVQSERAQGVAKTLLNTKVDEPKVSDTSVVRDFVDTFQKTCQLPPQQKVEFRIDLVPGATPVSESPYRLAPLEMQELKPSVRLLRRKAWSSVEVSYWILLSPKSEAVQARDRTHRKLHGLVSTMERKEEESLYFMERILGSHLVGSEMDEAHASSERAIQTLEGILKACVIDYGGRWGIHLPLAELCYNNSYHSSIQYALFEALYGRKCVALEGRDLFWEERKVSIEIESDKTLHFVEEPKEIMDREI</sequence>
<evidence type="ECO:0000313" key="2">
    <source>
        <dbReference type="Proteomes" id="UP001151760"/>
    </source>
</evidence>
<dbReference type="EMBL" id="BQNB010011463">
    <property type="protein sequence ID" value="GJS90892.1"/>
    <property type="molecule type" value="Genomic_DNA"/>
</dbReference>
<name>A0ABQ4ZNZ3_9ASTR</name>
<comment type="caution">
    <text evidence="1">The sequence shown here is derived from an EMBL/GenBank/DDBJ whole genome shotgun (WGS) entry which is preliminary data.</text>
</comment>
<keyword evidence="1" id="KW-0808">Transferase</keyword>
<accession>A0ABQ4ZNZ3</accession>
<protein>
    <submittedName>
        <fullName evidence="1">Reverse transcriptase domain-containing protein</fullName>
    </submittedName>
</protein>
<dbReference type="PANTHER" id="PTHR45835">
    <property type="entry name" value="YALI0A06105P"/>
    <property type="match status" value="1"/>
</dbReference>
<keyword evidence="2" id="KW-1185">Reference proteome</keyword>
<reference evidence="1" key="1">
    <citation type="journal article" date="2022" name="Int. J. Mol. Sci.">
        <title>Draft Genome of Tanacetum Coccineum: Genomic Comparison of Closely Related Tanacetum-Family Plants.</title>
        <authorList>
            <person name="Yamashiro T."/>
            <person name="Shiraishi A."/>
            <person name="Nakayama K."/>
            <person name="Satake H."/>
        </authorList>
    </citation>
    <scope>NUCLEOTIDE SEQUENCE</scope>
</reference>
<reference evidence="1" key="2">
    <citation type="submission" date="2022-01" db="EMBL/GenBank/DDBJ databases">
        <authorList>
            <person name="Yamashiro T."/>
            <person name="Shiraishi A."/>
            <person name="Satake H."/>
            <person name="Nakayama K."/>
        </authorList>
    </citation>
    <scope>NUCLEOTIDE SEQUENCE</scope>
</reference>
<dbReference type="Proteomes" id="UP001151760">
    <property type="component" value="Unassembled WGS sequence"/>
</dbReference>
<proteinExistence type="predicted"/>
<organism evidence="1 2">
    <name type="scientific">Tanacetum coccineum</name>
    <dbReference type="NCBI Taxonomy" id="301880"/>
    <lineage>
        <taxon>Eukaryota</taxon>
        <taxon>Viridiplantae</taxon>
        <taxon>Streptophyta</taxon>
        <taxon>Embryophyta</taxon>
        <taxon>Tracheophyta</taxon>
        <taxon>Spermatophyta</taxon>
        <taxon>Magnoliopsida</taxon>
        <taxon>eudicotyledons</taxon>
        <taxon>Gunneridae</taxon>
        <taxon>Pentapetalae</taxon>
        <taxon>asterids</taxon>
        <taxon>campanulids</taxon>
        <taxon>Asterales</taxon>
        <taxon>Asteraceae</taxon>
        <taxon>Asteroideae</taxon>
        <taxon>Anthemideae</taxon>
        <taxon>Anthemidinae</taxon>
        <taxon>Tanacetum</taxon>
    </lineage>
</organism>
<dbReference type="GO" id="GO:0003964">
    <property type="term" value="F:RNA-directed DNA polymerase activity"/>
    <property type="evidence" value="ECO:0007669"/>
    <property type="project" value="UniProtKB-KW"/>
</dbReference>